<dbReference type="GO" id="GO:0016705">
    <property type="term" value="F:oxidoreductase activity, acting on paired donors, with incorporation or reduction of molecular oxygen"/>
    <property type="evidence" value="ECO:0007669"/>
    <property type="project" value="InterPro"/>
</dbReference>
<evidence type="ECO:0000256" key="3">
    <source>
        <dbReference type="ARBA" id="ARBA00023002"/>
    </source>
</evidence>
<dbReference type="Gene3D" id="1.10.630.10">
    <property type="entry name" value="Cytochrome P450"/>
    <property type="match status" value="1"/>
</dbReference>
<protein>
    <submittedName>
        <fullName evidence="7">Cytochrome P450</fullName>
    </submittedName>
</protein>
<comment type="caution">
    <text evidence="7">The sequence shown here is derived from an EMBL/GenBank/DDBJ whole genome shotgun (WGS) entry which is preliminary data.</text>
</comment>
<dbReference type="GO" id="GO:0005506">
    <property type="term" value="F:iron ion binding"/>
    <property type="evidence" value="ECO:0007669"/>
    <property type="project" value="InterPro"/>
</dbReference>
<dbReference type="InterPro" id="IPR001128">
    <property type="entry name" value="Cyt_P450"/>
</dbReference>
<dbReference type="PRINTS" id="PR00463">
    <property type="entry name" value="EP450I"/>
</dbReference>
<evidence type="ECO:0000256" key="2">
    <source>
        <dbReference type="ARBA" id="ARBA00022723"/>
    </source>
</evidence>
<dbReference type="CDD" id="cd11064">
    <property type="entry name" value="CYP86A"/>
    <property type="match status" value="1"/>
</dbReference>
<keyword evidence="3 6" id="KW-0560">Oxidoreductase</keyword>
<keyword evidence="8" id="KW-1185">Reference proteome</keyword>
<reference evidence="7" key="1">
    <citation type="journal article" date="2022" name="IScience">
        <title>Evolution of zygomycete secretomes and the origins of terrestrial fungal ecologies.</title>
        <authorList>
            <person name="Chang Y."/>
            <person name="Wang Y."/>
            <person name="Mondo S."/>
            <person name="Ahrendt S."/>
            <person name="Andreopoulos W."/>
            <person name="Barry K."/>
            <person name="Beard J."/>
            <person name="Benny G.L."/>
            <person name="Blankenship S."/>
            <person name="Bonito G."/>
            <person name="Cuomo C."/>
            <person name="Desiro A."/>
            <person name="Gervers K.A."/>
            <person name="Hundley H."/>
            <person name="Kuo A."/>
            <person name="LaButti K."/>
            <person name="Lang B.F."/>
            <person name="Lipzen A."/>
            <person name="O'Donnell K."/>
            <person name="Pangilinan J."/>
            <person name="Reynolds N."/>
            <person name="Sandor L."/>
            <person name="Smith M.E."/>
            <person name="Tsang A."/>
            <person name="Grigoriev I.V."/>
            <person name="Stajich J.E."/>
            <person name="Spatafora J.W."/>
        </authorList>
    </citation>
    <scope>NUCLEOTIDE SEQUENCE</scope>
    <source>
        <strain evidence="7">RSA 2281</strain>
    </source>
</reference>
<organism evidence="7 8">
    <name type="scientific">Phascolomyces articulosus</name>
    <dbReference type="NCBI Taxonomy" id="60185"/>
    <lineage>
        <taxon>Eukaryota</taxon>
        <taxon>Fungi</taxon>
        <taxon>Fungi incertae sedis</taxon>
        <taxon>Mucoromycota</taxon>
        <taxon>Mucoromycotina</taxon>
        <taxon>Mucoromycetes</taxon>
        <taxon>Mucorales</taxon>
        <taxon>Lichtheimiaceae</taxon>
        <taxon>Phascolomyces</taxon>
    </lineage>
</organism>
<dbReference type="PRINTS" id="PR00385">
    <property type="entry name" value="P450"/>
</dbReference>
<feature type="binding site" description="axial binding residue" evidence="5">
    <location>
        <position position="480"/>
    </location>
    <ligand>
        <name>heme</name>
        <dbReference type="ChEBI" id="CHEBI:30413"/>
    </ligand>
    <ligandPart>
        <name>Fe</name>
        <dbReference type="ChEBI" id="CHEBI:18248"/>
    </ligandPart>
</feature>
<dbReference type="InterPro" id="IPR002401">
    <property type="entry name" value="Cyt_P450_E_grp-I"/>
</dbReference>
<evidence type="ECO:0000256" key="4">
    <source>
        <dbReference type="ARBA" id="ARBA00023004"/>
    </source>
</evidence>
<evidence type="ECO:0000256" key="6">
    <source>
        <dbReference type="RuleBase" id="RU000461"/>
    </source>
</evidence>
<evidence type="ECO:0000256" key="1">
    <source>
        <dbReference type="ARBA" id="ARBA00010617"/>
    </source>
</evidence>
<dbReference type="GO" id="GO:0020037">
    <property type="term" value="F:heme binding"/>
    <property type="evidence" value="ECO:0007669"/>
    <property type="project" value="InterPro"/>
</dbReference>
<dbReference type="InterPro" id="IPR017972">
    <property type="entry name" value="Cyt_P450_CS"/>
</dbReference>
<sequence length="532" mass="60439">MDSILQQVTSVLPDNITLPKNIKLPESVQSIGGAVAIVCATTLGLLTLKYHDRAIFTERPKGIPFESGAPLFGSLFEQIKFKDTVHDATVYMMEKHDTMTFGMTALGIPVSILTINPANIEYVLKTNFANYIKGQESVDNMEDLFGHGIFVIDGEKWRNQRKTASLIFNVSNFRDHFCEVFIKEFDVMAENIFDKKALSGKPVDFHDVIYKYTLDSFVDIGFGKKLNSLLTKEKVPFARSFDVGQRMCSDRFIDPMTDLYDALKPLLHPGTMRMKDHIKVVDDFTYSLIRDRREQIAQGGEFKDLLSRFMTSRNEHGEALNDKELRDMVLNFIIAGRDTTAQALSWAFFLLLNNPRVEEKLMTEINQYLPDEKVLDAAEYHDTIKSLTYAHAVFYETLRLYPSVPSNGKQALEDDVLPDGAHVKKGQFVLWSPYAQGRSTKVWGPDAKEFKPERWIQEDGKLKRESQGKFAAFHGGPRVCLGQHLATLEALIAMTSLLKRYKFKLVPGQHVTYEASLTCPMKTGMKVTVERR</sequence>
<gene>
    <name evidence="7" type="ORF">BDA99DRAFT_520489</name>
</gene>
<dbReference type="Pfam" id="PF00067">
    <property type="entry name" value="p450"/>
    <property type="match status" value="1"/>
</dbReference>
<keyword evidence="4 5" id="KW-0408">Iron</keyword>
<dbReference type="EMBL" id="JAIXMP010000027">
    <property type="protein sequence ID" value="KAI9252952.1"/>
    <property type="molecule type" value="Genomic_DNA"/>
</dbReference>
<proteinExistence type="inferred from homology"/>
<dbReference type="GO" id="GO:0004497">
    <property type="term" value="F:monooxygenase activity"/>
    <property type="evidence" value="ECO:0007669"/>
    <property type="project" value="UniProtKB-KW"/>
</dbReference>
<comment type="cofactor">
    <cofactor evidence="5">
        <name>heme</name>
        <dbReference type="ChEBI" id="CHEBI:30413"/>
    </cofactor>
</comment>
<accession>A0AAD5K3T2</accession>
<dbReference type="SUPFAM" id="SSF48264">
    <property type="entry name" value="Cytochrome P450"/>
    <property type="match status" value="1"/>
</dbReference>
<keyword evidence="6" id="KW-0503">Monooxygenase</keyword>
<evidence type="ECO:0000313" key="7">
    <source>
        <dbReference type="EMBL" id="KAI9252952.1"/>
    </source>
</evidence>
<dbReference type="PROSITE" id="PS00086">
    <property type="entry name" value="CYTOCHROME_P450"/>
    <property type="match status" value="1"/>
</dbReference>
<name>A0AAD5K3T2_9FUNG</name>
<reference evidence="7" key="2">
    <citation type="submission" date="2023-02" db="EMBL/GenBank/DDBJ databases">
        <authorList>
            <consortium name="DOE Joint Genome Institute"/>
            <person name="Mondo S.J."/>
            <person name="Chang Y."/>
            <person name="Wang Y."/>
            <person name="Ahrendt S."/>
            <person name="Andreopoulos W."/>
            <person name="Barry K."/>
            <person name="Beard J."/>
            <person name="Benny G.L."/>
            <person name="Blankenship S."/>
            <person name="Bonito G."/>
            <person name="Cuomo C."/>
            <person name="Desiro A."/>
            <person name="Gervers K.A."/>
            <person name="Hundley H."/>
            <person name="Kuo A."/>
            <person name="LaButti K."/>
            <person name="Lang B.F."/>
            <person name="Lipzen A."/>
            <person name="O'Donnell K."/>
            <person name="Pangilinan J."/>
            <person name="Reynolds N."/>
            <person name="Sandor L."/>
            <person name="Smith M.W."/>
            <person name="Tsang A."/>
            <person name="Grigoriev I.V."/>
            <person name="Stajich J.E."/>
            <person name="Spatafora J.W."/>
        </authorList>
    </citation>
    <scope>NUCLEOTIDE SEQUENCE</scope>
    <source>
        <strain evidence="7">RSA 2281</strain>
    </source>
</reference>
<keyword evidence="2 5" id="KW-0479">Metal-binding</keyword>
<evidence type="ECO:0000256" key="5">
    <source>
        <dbReference type="PIRSR" id="PIRSR602401-1"/>
    </source>
</evidence>
<dbReference type="Proteomes" id="UP001209540">
    <property type="component" value="Unassembled WGS sequence"/>
</dbReference>
<dbReference type="InterPro" id="IPR036396">
    <property type="entry name" value="Cyt_P450_sf"/>
</dbReference>
<dbReference type="AlphaFoldDB" id="A0AAD5K3T2"/>
<evidence type="ECO:0000313" key="8">
    <source>
        <dbReference type="Proteomes" id="UP001209540"/>
    </source>
</evidence>
<keyword evidence="5 6" id="KW-0349">Heme</keyword>
<comment type="similarity">
    <text evidence="1 6">Belongs to the cytochrome P450 family.</text>
</comment>
<dbReference type="PANTHER" id="PTHR24296">
    <property type="entry name" value="CYTOCHROME P450"/>
    <property type="match status" value="1"/>
</dbReference>
<dbReference type="GO" id="GO:0006629">
    <property type="term" value="P:lipid metabolic process"/>
    <property type="evidence" value="ECO:0007669"/>
    <property type="project" value="UniProtKB-ARBA"/>
</dbReference>